<dbReference type="PROSITE" id="PS51257">
    <property type="entry name" value="PROKAR_LIPOPROTEIN"/>
    <property type="match status" value="1"/>
</dbReference>
<evidence type="ECO:0000313" key="2">
    <source>
        <dbReference type="Proteomes" id="UP000245790"/>
    </source>
</evidence>
<dbReference type="OrthoDB" id="5616115at2"/>
<keyword evidence="2" id="KW-1185">Reference proteome</keyword>
<dbReference type="Proteomes" id="UP000245790">
    <property type="component" value="Unassembled WGS sequence"/>
</dbReference>
<dbReference type="AlphaFoldDB" id="A0A316FGB9"/>
<reference evidence="1 2" key="1">
    <citation type="submission" date="2018-05" db="EMBL/GenBank/DDBJ databases">
        <title>Genomic Encyclopedia of Type Strains, Phase IV (KMG-IV): sequencing the most valuable type-strain genomes for metagenomic binning, comparative biology and taxonomic classification.</title>
        <authorList>
            <person name="Goeker M."/>
        </authorList>
    </citation>
    <scope>NUCLEOTIDE SEQUENCE [LARGE SCALE GENOMIC DNA]</scope>
    <source>
        <strain evidence="1 2">DSM 25350</strain>
    </source>
</reference>
<gene>
    <name evidence="1" type="ORF">C8D97_1122</name>
</gene>
<dbReference type="RefSeq" id="WP_109764640.1">
    <property type="nucleotide sequence ID" value="NZ_QGGU01000012.1"/>
</dbReference>
<sequence length="101" mass="10874">MTSIKAVIVPAKTVFIGLLFVVLSGCAAKQLGRDTCATQLEIAWKELDIAKTEGFAGSVSYTKAVGLLSAAKFQQSIERYDSCLDKVSRARVYIAEAKQGQ</sequence>
<organism evidence="1 2">
    <name type="scientific">Pleionea mediterranea</name>
    <dbReference type="NCBI Taxonomy" id="523701"/>
    <lineage>
        <taxon>Bacteria</taxon>
        <taxon>Pseudomonadati</taxon>
        <taxon>Pseudomonadota</taxon>
        <taxon>Gammaproteobacteria</taxon>
        <taxon>Oceanospirillales</taxon>
        <taxon>Pleioneaceae</taxon>
        <taxon>Pleionea</taxon>
    </lineage>
</organism>
<dbReference type="EMBL" id="QGGU01000012">
    <property type="protein sequence ID" value="PWK46766.1"/>
    <property type="molecule type" value="Genomic_DNA"/>
</dbReference>
<evidence type="ECO:0000313" key="1">
    <source>
        <dbReference type="EMBL" id="PWK46766.1"/>
    </source>
</evidence>
<protein>
    <recommendedName>
        <fullName evidence="3">Lipoprotein</fullName>
    </recommendedName>
</protein>
<accession>A0A316FGB9</accession>
<name>A0A316FGB9_9GAMM</name>
<proteinExistence type="predicted"/>
<evidence type="ECO:0008006" key="3">
    <source>
        <dbReference type="Google" id="ProtNLM"/>
    </source>
</evidence>
<comment type="caution">
    <text evidence="1">The sequence shown here is derived from an EMBL/GenBank/DDBJ whole genome shotgun (WGS) entry which is preliminary data.</text>
</comment>